<dbReference type="InterPro" id="IPR002075">
    <property type="entry name" value="NTF2_dom"/>
</dbReference>
<dbReference type="Pfam" id="PF02136">
    <property type="entry name" value="NTF2"/>
    <property type="match status" value="1"/>
</dbReference>
<sequence>MDQEHKVKIDDACRAAEEFTNLYYENLDRRRHLMSKFYLDTGVMVWNGNGVNGKDMIHKLFMELPASESNLLSVDSHPILGKTNCIYVTGNDFRFLQLIPVHLDAAVGNQRTVLIQAAGFVTFQGKAGVPFQQNFMVTAEGDKWKIVSDCFRFQEVVQMPAESKAKF</sequence>
<accession>A0A8K0JXF9</accession>
<reference evidence="2" key="1">
    <citation type="submission" date="2013-04" db="EMBL/GenBank/DDBJ databases">
        <authorList>
            <person name="Qu J."/>
            <person name="Murali S.C."/>
            <person name="Bandaranaike D."/>
            <person name="Bellair M."/>
            <person name="Blankenburg K."/>
            <person name="Chao H."/>
            <person name="Dinh H."/>
            <person name="Doddapaneni H."/>
            <person name="Downs B."/>
            <person name="Dugan-Rocha S."/>
            <person name="Elkadiri S."/>
            <person name="Gnanaolivu R.D."/>
            <person name="Hernandez B."/>
            <person name="Javaid M."/>
            <person name="Jayaseelan J.C."/>
            <person name="Lee S."/>
            <person name="Li M."/>
            <person name="Ming W."/>
            <person name="Munidasa M."/>
            <person name="Muniz J."/>
            <person name="Nguyen L."/>
            <person name="Ongeri F."/>
            <person name="Osuji N."/>
            <person name="Pu L.-L."/>
            <person name="Puazo M."/>
            <person name="Qu C."/>
            <person name="Quiroz J."/>
            <person name="Raj R."/>
            <person name="Weissenberger G."/>
            <person name="Xin Y."/>
            <person name="Zou X."/>
            <person name="Han Y."/>
            <person name="Richards S."/>
            <person name="Worley K."/>
            <person name="Muzny D."/>
            <person name="Gibbs R."/>
        </authorList>
    </citation>
    <scope>NUCLEOTIDE SEQUENCE</scope>
    <source>
        <strain evidence="2">Sampled in the wild</strain>
    </source>
</reference>
<dbReference type="OrthoDB" id="25408at2759"/>
<dbReference type="EMBL" id="KZ308188">
    <property type="protein sequence ID" value="KAG8224229.1"/>
    <property type="molecule type" value="Genomic_DNA"/>
</dbReference>
<dbReference type="AlphaFoldDB" id="A0A8K0JXF9"/>
<dbReference type="InterPro" id="IPR032710">
    <property type="entry name" value="NTF2-like_dom_sf"/>
</dbReference>
<dbReference type="Gene3D" id="3.10.450.50">
    <property type="match status" value="1"/>
</dbReference>
<gene>
    <name evidence="2" type="ORF">J437_LFUL002685</name>
</gene>
<protein>
    <recommendedName>
        <fullName evidence="1">NTF2 domain-containing protein</fullName>
    </recommendedName>
</protein>
<organism evidence="2 3">
    <name type="scientific">Ladona fulva</name>
    <name type="common">Scarce chaser dragonfly</name>
    <name type="synonym">Libellula fulva</name>
    <dbReference type="NCBI Taxonomy" id="123851"/>
    <lineage>
        <taxon>Eukaryota</taxon>
        <taxon>Metazoa</taxon>
        <taxon>Ecdysozoa</taxon>
        <taxon>Arthropoda</taxon>
        <taxon>Hexapoda</taxon>
        <taxon>Insecta</taxon>
        <taxon>Pterygota</taxon>
        <taxon>Palaeoptera</taxon>
        <taxon>Odonata</taxon>
        <taxon>Epiprocta</taxon>
        <taxon>Anisoptera</taxon>
        <taxon>Libelluloidea</taxon>
        <taxon>Libellulidae</taxon>
        <taxon>Ladona</taxon>
    </lineage>
</organism>
<evidence type="ECO:0000313" key="2">
    <source>
        <dbReference type="EMBL" id="KAG8224229.1"/>
    </source>
</evidence>
<name>A0A8K0JXF9_LADFU</name>
<dbReference type="InterPro" id="IPR045875">
    <property type="entry name" value="NTF2"/>
</dbReference>
<dbReference type="GO" id="GO:0006913">
    <property type="term" value="P:nucleocytoplasmic transport"/>
    <property type="evidence" value="ECO:0007669"/>
    <property type="project" value="InterPro"/>
</dbReference>
<dbReference type="SUPFAM" id="SSF54427">
    <property type="entry name" value="NTF2-like"/>
    <property type="match status" value="1"/>
</dbReference>
<keyword evidence="3" id="KW-1185">Reference proteome</keyword>
<dbReference type="PROSITE" id="PS50177">
    <property type="entry name" value="NTF2_DOMAIN"/>
    <property type="match status" value="1"/>
</dbReference>
<proteinExistence type="predicted"/>
<dbReference type="PANTHER" id="PTHR12612">
    <property type="entry name" value="NUCLEAR TRANSPORT FACTOR 2"/>
    <property type="match status" value="1"/>
</dbReference>
<dbReference type="CDD" id="cd00780">
    <property type="entry name" value="NTF2"/>
    <property type="match status" value="1"/>
</dbReference>
<evidence type="ECO:0000313" key="3">
    <source>
        <dbReference type="Proteomes" id="UP000792457"/>
    </source>
</evidence>
<feature type="domain" description="NTF2" evidence="1">
    <location>
        <begin position="15"/>
        <end position="153"/>
    </location>
</feature>
<dbReference type="InterPro" id="IPR018222">
    <property type="entry name" value="Nuclear_transport_factor_2_euk"/>
</dbReference>
<evidence type="ECO:0000259" key="1">
    <source>
        <dbReference type="PROSITE" id="PS50177"/>
    </source>
</evidence>
<reference evidence="2" key="2">
    <citation type="submission" date="2017-10" db="EMBL/GenBank/DDBJ databases">
        <title>Ladona fulva Genome sequencing and assembly.</title>
        <authorList>
            <person name="Murali S."/>
            <person name="Richards S."/>
            <person name="Bandaranaike D."/>
            <person name="Bellair M."/>
            <person name="Blankenburg K."/>
            <person name="Chao H."/>
            <person name="Dinh H."/>
            <person name="Doddapaneni H."/>
            <person name="Dugan-Rocha S."/>
            <person name="Elkadiri S."/>
            <person name="Gnanaolivu R."/>
            <person name="Hernandez B."/>
            <person name="Skinner E."/>
            <person name="Javaid M."/>
            <person name="Lee S."/>
            <person name="Li M."/>
            <person name="Ming W."/>
            <person name="Munidasa M."/>
            <person name="Muniz J."/>
            <person name="Nguyen L."/>
            <person name="Hughes D."/>
            <person name="Osuji N."/>
            <person name="Pu L.-L."/>
            <person name="Puazo M."/>
            <person name="Qu C."/>
            <person name="Quiroz J."/>
            <person name="Raj R."/>
            <person name="Weissenberger G."/>
            <person name="Xin Y."/>
            <person name="Zou X."/>
            <person name="Han Y."/>
            <person name="Worley K."/>
            <person name="Muzny D."/>
            <person name="Gibbs R."/>
        </authorList>
    </citation>
    <scope>NUCLEOTIDE SEQUENCE</scope>
    <source>
        <strain evidence="2">Sampled in the wild</strain>
    </source>
</reference>
<comment type="caution">
    <text evidence="2">The sequence shown here is derived from an EMBL/GenBank/DDBJ whole genome shotgun (WGS) entry which is preliminary data.</text>
</comment>
<dbReference type="Proteomes" id="UP000792457">
    <property type="component" value="Unassembled WGS sequence"/>
</dbReference>